<evidence type="ECO:0000313" key="1">
    <source>
        <dbReference type="EMBL" id="EAQ79210.1"/>
    </source>
</evidence>
<accession>A3ZWI2</accession>
<name>A3ZWI2_9BACT</name>
<dbReference type="AlphaFoldDB" id="A3ZWI2"/>
<protein>
    <submittedName>
        <fullName evidence="1">Uncharacterized protein</fullName>
    </submittedName>
</protein>
<dbReference type="HOGENOM" id="CLU_2367217_0_0_0"/>
<proteinExistence type="predicted"/>
<comment type="caution">
    <text evidence="1">The sequence shown here is derived from an EMBL/GenBank/DDBJ whole genome shotgun (WGS) entry which is preliminary data.</text>
</comment>
<organism evidence="1 2">
    <name type="scientific">Blastopirellula marina DSM 3645</name>
    <dbReference type="NCBI Taxonomy" id="314230"/>
    <lineage>
        <taxon>Bacteria</taxon>
        <taxon>Pseudomonadati</taxon>
        <taxon>Planctomycetota</taxon>
        <taxon>Planctomycetia</taxon>
        <taxon>Pirellulales</taxon>
        <taxon>Pirellulaceae</taxon>
        <taxon>Blastopirellula</taxon>
    </lineage>
</organism>
<gene>
    <name evidence="1" type="ORF">DSM3645_26344</name>
</gene>
<dbReference type="eggNOG" id="COG2425">
    <property type="taxonomic scope" value="Bacteria"/>
</dbReference>
<dbReference type="EMBL" id="AANZ01000015">
    <property type="protein sequence ID" value="EAQ79210.1"/>
    <property type="molecule type" value="Genomic_DNA"/>
</dbReference>
<sequence length="95" mass="10392">MLRRKAHVSWRFFVGLDRNTESSDRLWGDHDGLQVATSPKLVCIDIQPDRADILTLGGFRDAVFPMVATFLSDDAAQFAASVNSAALSIDSPKLA</sequence>
<dbReference type="Proteomes" id="UP000004358">
    <property type="component" value="Unassembled WGS sequence"/>
</dbReference>
<evidence type="ECO:0000313" key="2">
    <source>
        <dbReference type="Proteomes" id="UP000004358"/>
    </source>
</evidence>
<reference evidence="1 2" key="1">
    <citation type="submission" date="2006-02" db="EMBL/GenBank/DDBJ databases">
        <authorList>
            <person name="Amann R."/>
            <person name="Ferriera S."/>
            <person name="Johnson J."/>
            <person name="Kravitz S."/>
            <person name="Halpern A."/>
            <person name="Remington K."/>
            <person name="Beeson K."/>
            <person name="Tran B."/>
            <person name="Rogers Y.-H."/>
            <person name="Friedman R."/>
            <person name="Venter J.C."/>
        </authorList>
    </citation>
    <scope>NUCLEOTIDE SEQUENCE [LARGE SCALE GENOMIC DNA]</scope>
    <source>
        <strain evidence="1 2">DSM 3645</strain>
    </source>
</reference>